<protein>
    <submittedName>
        <fullName evidence="1">706_t:CDS:1</fullName>
    </submittedName>
</protein>
<evidence type="ECO:0000313" key="1">
    <source>
        <dbReference type="EMBL" id="CAG8729413.1"/>
    </source>
</evidence>
<dbReference type="EMBL" id="CAJVPU010036140">
    <property type="protein sequence ID" value="CAG8729413.1"/>
    <property type="molecule type" value="Genomic_DNA"/>
</dbReference>
<reference evidence="1" key="1">
    <citation type="submission" date="2021-06" db="EMBL/GenBank/DDBJ databases">
        <authorList>
            <person name="Kallberg Y."/>
            <person name="Tangrot J."/>
            <person name="Rosling A."/>
        </authorList>
    </citation>
    <scope>NUCLEOTIDE SEQUENCE</scope>
    <source>
        <strain evidence="1">IL203A</strain>
    </source>
</reference>
<sequence>MEVIIMGSFIGVELSNAEKNSKRGVLQIQNAFIYNYACLEDSSL</sequence>
<name>A0ACA9PXL5_9GLOM</name>
<feature type="non-terminal residue" evidence="1">
    <location>
        <position position="1"/>
    </location>
</feature>
<gene>
    <name evidence="1" type="ORF">DHETER_LOCUS13340</name>
</gene>
<accession>A0ACA9PXL5</accession>
<proteinExistence type="predicted"/>
<evidence type="ECO:0000313" key="2">
    <source>
        <dbReference type="Proteomes" id="UP000789702"/>
    </source>
</evidence>
<feature type="non-terminal residue" evidence="1">
    <location>
        <position position="44"/>
    </location>
</feature>
<comment type="caution">
    <text evidence="1">The sequence shown here is derived from an EMBL/GenBank/DDBJ whole genome shotgun (WGS) entry which is preliminary data.</text>
</comment>
<dbReference type="Proteomes" id="UP000789702">
    <property type="component" value="Unassembled WGS sequence"/>
</dbReference>
<organism evidence="1 2">
    <name type="scientific">Dentiscutata heterogama</name>
    <dbReference type="NCBI Taxonomy" id="1316150"/>
    <lineage>
        <taxon>Eukaryota</taxon>
        <taxon>Fungi</taxon>
        <taxon>Fungi incertae sedis</taxon>
        <taxon>Mucoromycota</taxon>
        <taxon>Glomeromycotina</taxon>
        <taxon>Glomeromycetes</taxon>
        <taxon>Diversisporales</taxon>
        <taxon>Gigasporaceae</taxon>
        <taxon>Dentiscutata</taxon>
    </lineage>
</organism>
<keyword evidence="2" id="KW-1185">Reference proteome</keyword>